<dbReference type="Gene3D" id="1.10.275.10">
    <property type="entry name" value="Fumarase/aspartase (N-terminal domain)"/>
    <property type="match status" value="1"/>
</dbReference>
<keyword evidence="7" id="KW-1185">Reference proteome</keyword>
<evidence type="ECO:0000313" key="6">
    <source>
        <dbReference type="EMBL" id="NJC70737.1"/>
    </source>
</evidence>
<dbReference type="GO" id="GO:0016829">
    <property type="term" value="F:lyase activity"/>
    <property type="evidence" value="ECO:0007669"/>
    <property type="project" value="UniProtKB-KW"/>
</dbReference>
<dbReference type="PRINTS" id="PR00149">
    <property type="entry name" value="FUMRATELYASE"/>
</dbReference>
<evidence type="ECO:0000313" key="7">
    <source>
        <dbReference type="Proteomes" id="UP000722989"/>
    </source>
</evidence>
<evidence type="ECO:0000256" key="1">
    <source>
        <dbReference type="ARBA" id="ARBA00004941"/>
    </source>
</evidence>
<dbReference type="InterPro" id="IPR000362">
    <property type="entry name" value="Fumarate_lyase_fam"/>
</dbReference>
<dbReference type="Gene3D" id="1.10.40.30">
    <property type="entry name" value="Fumarase/aspartase (C-terminal domain)"/>
    <property type="match status" value="1"/>
</dbReference>
<keyword evidence="4 6" id="KW-0456">Lyase</keyword>
<dbReference type="PRINTS" id="PR00145">
    <property type="entry name" value="ARGSUCLYASE"/>
</dbReference>
<dbReference type="EC" id="4.3.2.1" evidence="2"/>
<dbReference type="PANTHER" id="PTHR43814">
    <property type="entry name" value="ARGININOSUCCINATE LYASE"/>
    <property type="match status" value="1"/>
</dbReference>
<evidence type="ECO:0000256" key="4">
    <source>
        <dbReference type="ARBA" id="ARBA00023239"/>
    </source>
</evidence>
<evidence type="ECO:0000256" key="3">
    <source>
        <dbReference type="ARBA" id="ARBA00022571"/>
    </source>
</evidence>
<gene>
    <name evidence="6" type="ORF">HC031_13575</name>
</gene>
<comment type="caution">
    <text evidence="6">The sequence shown here is derived from an EMBL/GenBank/DDBJ whole genome shotgun (WGS) entry which is preliminary data.</text>
</comment>
<dbReference type="Proteomes" id="UP000722989">
    <property type="component" value="Unassembled WGS sequence"/>
</dbReference>
<evidence type="ECO:0000256" key="2">
    <source>
        <dbReference type="ARBA" id="ARBA00012338"/>
    </source>
</evidence>
<dbReference type="EMBL" id="JAATVY010000007">
    <property type="protein sequence ID" value="NJC70737.1"/>
    <property type="molecule type" value="Genomic_DNA"/>
</dbReference>
<dbReference type="PANTHER" id="PTHR43814:SF1">
    <property type="entry name" value="ARGININOSUCCINATE LYASE"/>
    <property type="match status" value="1"/>
</dbReference>
<keyword evidence="3" id="KW-0055">Arginine biosynthesis</keyword>
<organism evidence="6 7">
    <name type="scientific">Planosporangium thailandense</name>
    <dbReference type="NCBI Taxonomy" id="765197"/>
    <lineage>
        <taxon>Bacteria</taxon>
        <taxon>Bacillati</taxon>
        <taxon>Actinomycetota</taxon>
        <taxon>Actinomycetes</taxon>
        <taxon>Micromonosporales</taxon>
        <taxon>Micromonosporaceae</taxon>
        <taxon>Planosporangium</taxon>
    </lineage>
</organism>
<comment type="pathway">
    <text evidence="1">Amino-acid biosynthesis; L-arginine biosynthesis; L-arginine from L-ornithine and carbamoyl phosphate: step 3/3.</text>
</comment>
<name>A0ABX0XZS4_9ACTN</name>
<dbReference type="Gene3D" id="1.20.200.10">
    <property type="entry name" value="Fumarase/aspartase (Central domain)"/>
    <property type="match status" value="1"/>
</dbReference>
<dbReference type="InterPro" id="IPR008948">
    <property type="entry name" value="L-Aspartase-like"/>
</dbReference>
<reference evidence="6 7" key="1">
    <citation type="submission" date="2020-03" db="EMBL/GenBank/DDBJ databases">
        <title>WGS of the type strain of Planosporangium spp.</title>
        <authorList>
            <person name="Thawai C."/>
        </authorList>
    </citation>
    <scope>NUCLEOTIDE SEQUENCE [LARGE SCALE GENOMIC DNA]</scope>
    <source>
        <strain evidence="6 7">TBRC 5610</strain>
    </source>
</reference>
<protein>
    <recommendedName>
        <fullName evidence="2">argininosuccinate lyase</fullName>
        <ecNumber evidence="2">4.3.2.1</ecNumber>
    </recommendedName>
</protein>
<dbReference type="InterPro" id="IPR009049">
    <property type="entry name" value="Argininosuccinate_lyase"/>
</dbReference>
<keyword evidence="3" id="KW-0028">Amino-acid biosynthesis</keyword>
<dbReference type="Pfam" id="PF00206">
    <property type="entry name" value="Lyase_1"/>
    <property type="match status" value="1"/>
</dbReference>
<accession>A0ABX0XZS4</accession>
<feature type="domain" description="Fumarate lyase N-terminal" evidence="5">
    <location>
        <begin position="90"/>
        <end position="280"/>
    </location>
</feature>
<dbReference type="InterPro" id="IPR022761">
    <property type="entry name" value="Fumarate_lyase_N"/>
</dbReference>
<sequence>MLHDEVLAPQFQYELTHLLPRYVAIEKVLVVEYLRLGVLDEDDARSVGALLHAIGPELLAADRATNMSDIAFALERHVEEHLPRSVPRWHVDRSRNDLQACAQLMFGRAQLLDLAGRLRDFGRTARQLAGATRELPMPGYTHFQAAQVITPGFYLAAVSEQVQHTLRRLLATYDGIDACPLGAGAMSGQHLPWDRERMARLLGFPRSQPVALTAVASRGWVVELTAELSMLGVALSRFATDLLTWGGSEHGFIDLPDELSGISSAMPQKKNFPVLERIRGRTAHLTAYHLDAVLGQRNTPYANLVEVSKEAGANLLAACDTLRSVLRLFTAVLTGLTFRADRMRAACEREFLGGFTLATALTLNEGVPWRRAQVMAGRYVVAAVAAGLDPTRPDAALLGRIAAECDHPLDDPAAALAEVFDVDGALRGMRSAGSAHPDAVAAVLAEQEREDDRLNAQWAARSERVACGAQETDALLGLSDGTAG</sequence>
<proteinExistence type="predicted"/>
<dbReference type="InterPro" id="IPR024083">
    <property type="entry name" value="Fumarase/histidase_N"/>
</dbReference>
<evidence type="ECO:0000259" key="5">
    <source>
        <dbReference type="Pfam" id="PF00206"/>
    </source>
</evidence>
<dbReference type="SUPFAM" id="SSF48557">
    <property type="entry name" value="L-aspartase-like"/>
    <property type="match status" value="1"/>
</dbReference>